<feature type="transmembrane region" description="Helical" evidence="9">
    <location>
        <begin position="72"/>
        <end position="93"/>
    </location>
</feature>
<evidence type="ECO:0000256" key="2">
    <source>
        <dbReference type="ARBA" id="ARBA00005417"/>
    </source>
</evidence>
<dbReference type="SUPFAM" id="SSF52540">
    <property type="entry name" value="P-loop containing nucleoside triphosphate hydrolases"/>
    <property type="match status" value="1"/>
</dbReference>
<evidence type="ECO:0000256" key="1">
    <source>
        <dbReference type="ARBA" id="ARBA00004651"/>
    </source>
</evidence>
<dbReference type="Gene3D" id="1.20.1560.10">
    <property type="entry name" value="ABC transporter type 1, transmembrane domain"/>
    <property type="match status" value="1"/>
</dbReference>
<comment type="similarity">
    <text evidence="2">Belongs to the ABC transporter superfamily.</text>
</comment>
<comment type="function">
    <text evidence="8">Involved in beta-(1--&gt;2)glucan export. Transmembrane domains (TMD) form a pore in the inner membrane and the ATP-binding domain (NBD) is responsible for energy generation.</text>
</comment>
<feature type="domain" description="ABC transmembrane type-1" evidence="11">
    <location>
        <begin position="25"/>
        <end position="317"/>
    </location>
</feature>
<keyword evidence="7 9" id="KW-0472">Membrane</keyword>
<dbReference type="Proteomes" id="UP001179614">
    <property type="component" value="Chromosome"/>
</dbReference>
<dbReference type="Pfam" id="PF00664">
    <property type="entry name" value="ABC_membrane"/>
    <property type="match status" value="1"/>
</dbReference>
<keyword evidence="4" id="KW-0547">Nucleotide-binding</keyword>
<dbReference type="RefSeq" id="WP_270167434.1">
    <property type="nucleotide sequence ID" value="NZ_CP089391.1"/>
</dbReference>
<evidence type="ECO:0000256" key="7">
    <source>
        <dbReference type="ARBA" id="ARBA00023136"/>
    </source>
</evidence>
<evidence type="ECO:0000256" key="8">
    <source>
        <dbReference type="ARBA" id="ARBA00024722"/>
    </source>
</evidence>
<keyword evidence="3 9" id="KW-0812">Transmembrane</keyword>
<reference evidence="12" key="1">
    <citation type="submission" date="2021-12" db="EMBL/GenBank/DDBJ databases">
        <title>Bradyrhizobium xenonodulans sp. nov.</title>
        <authorList>
            <person name="Claassens R."/>
            <person name="Venter S.N."/>
            <person name="Beukes C.W."/>
            <person name="Stepkowski T."/>
            <person name="Steenkamp E.T."/>
        </authorList>
    </citation>
    <scope>NUCLEOTIDE SEQUENCE</scope>
    <source>
        <strain evidence="12">14AB</strain>
    </source>
</reference>
<dbReference type="InterPro" id="IPR027417">
    <property type="entry name" value="P-loop_NTPase"/>
</dbReference>
<evidence type="ECO:0000256" key="4">
    <source>
        <dbReference type="ARBA" id="ARBA00022741"/>
    </source>
</evidence>
<dbReference type="Gene3D" id="3.40.50.300">
    <property type="entry name" value="P-loop containing nucleotide triphosphate hydrolases"/>
    <property type="match status" value="1"/>
</dbReference>
<keyword evidence="13" id="KW-1185">Reference proteome</keyword>
<dbReference type="PROSITE" id="PS50929">
    <property type="entry name" value="ABC_TM1F"/>
    <property type="match status" value="1"/>
</dbReference>
<dbReference type="EMBL" id="CP089391">
    <property type="protein sequence ID" value="WBL80333.1"/>
    <property type="molecule type" value="Genomic_DNA"/>
</dbReference>
<feature type="transmembrane region" description="Helical" evidence="9">
    <location>
        <begin position="268"/>
        <end position="299"/>
    </location>
</feature>
<evidence type="ECO:0000313" key="12">
    <source>
        <dbReference type="EMBL" id="WBL80333.1"/>
    </source>
</evidence>
<evidence type="ECO:0000256" key="3">
    <source>
        <dbReference type="ARBA" id="ARBA00022692"/>
    </source>
</evidence>
<feature type="domain" description="ABC transporter" evidence="10">
    <location>
        <begin position="351"/>
        <end position="586"/>
    </location>
</feature>
<accession>A0ABY7MPM6</accession>
<evidence type="ECO:0000259" key="11">
    <source>
        <dbReference type="PROSITE" id="PS50929"/>
    </source>
</evidence>
<dbReference type="InterPro" id="IPR017871">
    <property type="entry name" value="ABC_transporter-like_CS"/>
</dbReference>
<feature type="transmembrane region" description="Helical" evidence="9">
    <location>
        <begin position="21"/>
        <end position="44"/>
    </location>
</feature>
<evidence type="ECO:0000256" key="6">
    <source>
        <dbReference type="ARBA" id="ARBA00022989"/>
    </source>
</evidence>
<dbReference type="PANTHER" id="PTHR24221">
    <property type="entry name" value="ATP-BINDING CASSETTE SUB-FAMILY B"/>
    <property type="match status" value="1"/>
</dbReference>
<gene>
    <name evidence="12" type="ORF">I3J27_07900</name>
</gene>
<comment type="subcellular location">
    <subcellularLocation>
        <location evidence="1">Cell membrane</location>
        <topology evidence="1">Multi-pass membrane protein</topology>
    </subcellularLocation>
</comment>
<dbReference type="PROSITE" id="PS00211">
    <property type="entry name" value="ABC_TRANSPORTER_1"/>
    <property type="match status" value="1"/>
</dbReference>
<name>A0ABY7MPM6_9BRAD</name>
<feature type="transmembrane region" description="Helical" evidence="9">
    <location>
        <begin position="180"/>
        <end position="197"/>
    </location>
</feature>
<dbReference type="SMART" id="SM00382">
    <property type="entry name" value="AAA"/>
    <property type="match status" value="1"/>
</dbReference>
<dbReference type="InterPro" id="IPR036640">
    <property type="entry name" value="ABC1_TM_sf"/>
</dbReference>
<sequence length="598" mass="65161">MQYELSIVRRLLPNLNLTRGTLPTIILLGLLSAAFEGIGLYLFLPLLAVLHGEGNASELPAYLTKIVSMIPAGWQVPGLVALVLLSVLLKALVGYWNAAHFASVDAAAGHRMRQQLYASILSASAGYLDAQPSGRIPNSIFSETWRCARALKVLFGLLVDAAAAIVLIGALLFISWKATLLVTPFVGVIVLVLYLLTRKTRPFGEAALAANETFTKRTWEGLTGLKTIQIFGRVRYEEERFADASDDVRRQFLNLELLSNLTSPTFEVLIALSIGLWIVVLFWSGTGVPTLAAFLLILYRLQPRVRALIAARAGLLELGSAVMEIDSVQRGCAHSKFRSGERPFAALRTGIAMKNVTAQYEEVGVPALRNVDLFVPRNRTTAIVGPSGAGKTTLINLFCRNVDPVAGAVLVDGIPLPEIRLEDWRGRLAIVSQDVHLFSCSVAENIAYGRLDATTEEIIAAAKLAHADEFIDELPKGYDTEIGDRGIRLSGGQRQRIALARALIRNPSILILDEATNALDTNTERLIQQTLANLKDEVTIIIIAHRLYTISNADQIVVIRSGQVVEQGNYSTLMANQGLFASMVHFQTAGLTNNGFED</sequence>
<dbReference type="InterPro" id="IPR039421">
    <property type="entry name" value="Type_1_exporter"/>
</dbReference>
<feature type="transmembrane region" description="Helical" evidence="9">
    <location>
        <begin position="153"/>
        <end position="174"/>
    </location>
</feature>
<dbReference type="InterPro" id="IPR003439">
    <property type="entry name" value="ABC_transporter-like_ATP-bd"/>
</dbReference>
<dbReference type="GO" id="GO:0005524">
    <property type="term" value="F:ATP binding"/>
    <property type="evidence" value="ECO:0007669"/>
    <property type="project" value="UniProtKB-KW"/>
</dbReference>
<dbReference type="PROSITE" id="PS50893">
    <property type="entry name" value="ABC_TRANSPORTER_2"/>
    <property type="match status" value="1"/>
</dbReference>
<dbReference type="InterPro" id="IPR003593">
    <property type="entry name" value="AAA+_ATPase"/>
</dbReference>
<evidence type="ECO:0000256" key="9">
    <source>
        <dbReference type="SAM" id="Phobius"/>
    </source>
</evidence>
<dbReference type="Pfam" id="PF00005">
    <property type="entry name" value="ABC_tran"/>
    <property type="match status" value="1"/>
</dbReference>
<evidence type="ECO:0000313" key="13">
    <source>
        <dbReference type="Proteomes" id="UP001179614"/>
    </source>
</evidence>
<protein>
    <submittedName>
        <fullName evidence="12">ABC transporter ATP-binding protein/permease</fullName>
    </submittedName>
</protein>
<evidence type="ECO:0000256" key="5">
    <source>
        <dbReference type="ARBA" id="ARBA00022840"/>
    </source>
</evidence>
<dbReference type="SUPFAM" id="SSF90123">
    <property type="entry name" value="ABC transporter transmembrane region"/>
    <property type="match status" value="1"/>
</dbReference>
<keyword evidence="6 9" id="KW-1133">Transmembrane helix</keyword>
<evidence type="ECO:0000259" key="10">
    <source>
        <dbReference type="PROSITE" id="PS50893"/>
    </source>
</evidence>
<dbReference type="PANTHER" id="PTHR24221:SF654">
    <property type="entry name" value="ATP-BINDING CASSETTE SUB-FAMILY B MEMBER 6"/>
    <property type="match status" value="1"/>
</dbReference>
<proteinExistence type="inferred from homology"/>
<organism evidence="12 13">
    <name type="scientific">Bradyrhizobium xenonodulans</name>
    <dbReference type="NCBI Taxonomy" id="2736875"/>
    <lineage>
        <taxon>Bacteria</taxon>
        <taxon>Pseudomonadati</taxon>
        <taxon>Pseudomonadota</taxon>
        <taxon>Alphaproteobacteria</taxon>
        <taxon>Hyphomicrobiales</taxon>
        <taxon>Nitrobacteraceae</taxon>
        <taxon>Bradyrhizobium</taxon>
    </lineage>
</organism>
<keyword evidence="5 12" id="KW-0067">ATP-binding</keyword>
<dbReference type="InterPro" id="IPR011527">
    <property type="entry name" value="ABC1_TM_dom"/>
</dbReference>